<evidence type="ECO:0000256" key="1">
    <source>
        <dbReference type="SAM" id="MobiDB-lite"/>
    </source>
</evidence>
<organism evidence="2 3">
    <name type="scientific">Littorina saxatilis</name>
    <dbReference type="NCBI Taxonomy" id="31220"/>
    <lineage>
        <taxon>Eukaryota</taxon>
        <taxon>Metazoa</taxon>
        <taxon>Spiralia</taxon>
        <taxon>Lophotrochozoa</taxon>
        <taxon>Mollusca</taxon>
        <taxon>Gastropoda</taxon>
        <taxon>Caenogastropoda</taxon>
        <taxon>Littorinimorpha</taxon>
        <taxon>Littorinoidea</taxon>
        <taxon>Littorinidae</taxon>
        <taxon>Littorina</taxon>
    </lineage>
</organism>
<reference evidence="2 3" key="1">
    <citation type="submission" date="2024-02" db="EMBL/GenBank/DDBJ databases">
        <title>Chromosome-scale genome assembly of the rough periwinkle Littorina saxatilis.</title>
        <authorList>
            <person name="De Jode A."/>
            <person name="Faria R."/>
            <person name="Formenti G."/>
            <person name="Sims Y."/>
            <person name="Smith T.P."/>
            <person name="Tracey A."/>
            <person name="Wood J.M.D."/>
            <person name="Zagrodzka Z.B."/>
            <person name="Johannesson K."/>
            <person name="Butlin R.K."/>
            <person name="Leder E.H."/>
        </authorList>
    </citation>
    <scope>NUCLEOTIDE SEQUENCE [LARGE SCALE GENOMIC DNA]</scope>
    <source>
        <strain evidence="2">Snail1</strain>
        <tissue evidence="2">Muscle</tissue>
    </source>
</reference>
<name>A0AAN9AQK9_9CAEN</name>
<dbReference type="InterPro" id="IPR027417">
    <property type="entry name" value="P-loop_NTPase"/>
</dbReference>
<proteinExistence type="predicted"/>
<accession>A0AAN9AQK9</accession>
<feature type="compositionally biased region" description="Low complexity" evidence="1">
    <location>
        <begin position="511"/>
        <end position="525"/>
    </location>
</feature>
<feature type="region of interest" description="Disordered" evidence="1">
    <location>
        <begin position="21"/>
        <end position="83"/>
    </location>
</feature>
<dbReference type="Proteomes" id="UP001374579">
    <property type="component" value="Unassembled WGS sequence"/>
</dbReference>
<comment type="caution">
    <text evidence="2">The sequence shown here is derived from an EMBL/GenBank/DDBJ whole genome shotgun (WGS) entry which is preliminary data.</text>
</comment>
<dbReference type="EMBL" id="JBAMIC010000022">
    <property type="protein sequence ID" value="KAK7091348.1"/>
    <property type="molecule type" value="Genomic_DNA"/>
</dbReference>
<protein>
    <submittedName>
        <fullName evidence="2">Uncharacterized protein</fullName>
    </submittedName>
</protein>
<feature type="compositionally biased region" description="Polar residues" evidence="1">
    <location>
        <begin position="497"/>
        <end position="510"/>
    </location>
</feature>
<keyword evidence="3" id="KW-1185">Reference proteome</keyword>
<gene>
    <name evidence="2" type="ORF">V1264_009041</name>
</gene>
<dbReference type="AlphaFoldDB" id="A0AAN9AQK9"/>
<feature type="region of interest" description="Disordered" evidence="1">
    <location>
        <begin position="497"/>
        <end position="525"/>
    </location>
</feature>
<evidence type="ECO:0000313" key="2">
    <source>
        <dbReference type="EMBL" id="KAK7091348.1"/>
    </source>
</evidence>
<dbReference type="SUPFAM" id="SSF52540">
    <property type="entry name" value="P-loop containing nucleoside triphosphate hydrolases"/>
    <property type="match status" value="1"/>
</dbReference>
<feature type="compositionally biased region" description="Polar residues" evidence="1">
    <location>
        <begin position="49"/>
        <end position="63"/>
    </location>
</feature>
<evidence type="ECO:0000313" key="3">
    <source>
        <dbReference type="Proteomes" id="UP001374579"/>
    </source>
</evidence>
<sequence length="766" mass="84069">MERPNNNQPPYRYNTNIELRINQPPQQPQSSHGGNTVQPPPPAHMYNQHAYSYNTNNVAGTSQPPQPTHFSHAGNTARLPPPAHMNNQILFWNNTNNAPCNTNPPRPTQFSCGGNTAIIPARAHMNNQPHRINSVSGTCQPPHFGQVVNTARLPPPAHMNNQPYNMNSVPWNSQPSQPLTHGPNTAMPTQTTAGCSLAPLQNHIQASLGFWLQCVNEWYPDRHKKTYFLPHLFFRKTQHRIAVIDHLGHLPVLVPEPPPKKPKLEQVPLYPPPLAQTHPIFPVAGSVFTLPHSDPAPLPRFIETDVLDDDAAERLLRCLRVLSKEHHEVMMVISQLDFRKYLDNNTDPINAANNAAACANLPRPVTMQQQQHHDGDFDVLIIHRHYGLIVCEVKAVGADRRNTPDLNQAVVGKVIKALKQLNKAKTVLNHLMSDMGPVQVTKTLVLPNVTSAELMQALSTAPQLQKDLCTCHDAKNLSEAITRCLCADQIHSNSDLQSMSNQGNSTGQTNQPTSGASTSSSQTSASPTFPLLSSWWQNITSLGAGPDQHMSDTVYDKLLARFCGPATTVEVPTVTAPRKAMAKPGKYTPASKVVRTEGEAVAETGLIHSLLALYPDQVDLLSDNTLCCVHLRGPPGTGKTIVLVIKAIQWLHQGHDVHVVSVVNESRAVSLLIERQLQCVLGSNPASGFGTVHRHDVNPYTPPDANKLAALASDGELYVIADEVFGSTSVYRYVSACHISLMGSLLNEGKQLVHIRYMWSASHLKV</sequence>